<dbReference type="SUPFAM" id="SSF47413">
    <property type="entry name" value="lambda repressor-like DNA-binding domains"/>
    <property type="match status" value="1"/>
</dbReference>
<dbReference type="CDD" id="cd00093">
    <property type="entry name" value="HTH_XRE"/>
    <property type="match status" value="1"/>
</dbReference>
<organism evidence="1">
    <name type="scientific">freshwater metagenome</name>
    <dbReference type="NCBI Taxonomy" id="449393"/>
    <lineage>
        <taxon>unclassified sequences</taxon>
        <taxon>metagenomes</taxon>
        <taxon>ecological metagenomes</taxon>
    </lineage>
</organism>
<protein>
    <submittedName>
        <fullName evidence="1">Unannotated protein</fullName>
    </submittedName>
</protein>
<accession>A0A6J6T5F2</accession>
<dbReference type="InterPro" id="IPR010982">
    <property type="entry name" value="Lambda_DNA-bd_dom_sf"/>
</dbReference>
<dbReference type="Pfam" id="PF13560">
    <property type="entry name" value="HTH_31"/>
    <property type="match status" value="1"/>
</dbReference>
<dbReference type="GO" id="GO:0003677">
    <property type="term" value="F:DNA binding"/>
    <property type="evidence" value="ECO:0007669"/>
    <property type="project" value="InterPro"/>
</dbReference>
<dbReference type="AlphaFoldDB" id="A0A6J6T5F2"/>
<reference evidence="1" key="1">
    <citation type="submission" date="2020-05" db="EMBL/GenBank/DDBJ databases">
        <authorList>
            <person name="Chiriac C."/>
            <person name="Salcher M."/>
            <person name="Ghai R."/>
            <person name="Kavagutti S V."/>
        </authorList>
    </citation>
    <scope>NUCLEOTIDE SEQUENCE</scope>
</reference>
<name>A0A6J6T5F2_9ZZZZ</name>
<dbReference type="Gene3D" id="1.10.260.40">
    <property type="entry name" value="lambda repressor-like DNA-binding domains"/>
    <property type="match status" value="1"/>
</dbReference>
<dbReference type="EMBL" id="CAEZYW010000112">
    <property type="protein sequence ID" value="CAB4742153.1"/>
    <property type="molecule type" value="Genomic_DNA"/>
</dbReference>
<proteinExistence type="predicted"/>
<evidence type="ECO:0000313" key="1">
    <source>
        <dbReference type="EMBL" id="CAB4742153.1"/>
    </source>
</evidence>
<sequence>MGGVSYLILDIAVLLSIIRYMLDPTQGEEDRADARWLRALGSQLREARAALSVSSTSAAQSAGVSRMTWHRMESGAPSVSAGAYARALVVLGIAHENAAGPGPARPVGMIPTRIRIGDWPELAALSWSMQPDTLLTPREALAVYERNGRHLDAARLTDSERSLINDLRYGLADDIQS</sequence>
<gene>
    <name evidence="1" type="ORF">UFOPK2786_00834</name>
</gene>
<dbReference type="InterPro" id="IPR001387">
    <property type="entry name" value="Cro/C1-type_HTH"/>
</dbReference>